<dbReference type="Gene3D" id="1.10.10.800">
    <property type="match status" value="1"/>
</dbReference>
<dbReference type="Gene3D" id="3.40.50.1820">
    <property type="entry name" value="alpha/beta hydrolase"/>
    <property type="match status" value="1"/>
</dbReference>
<dbReference type="PANTHER" id="PTHR47751:SF1">
    <property type="entry name" value="SUPERFAMILY HYDROLASE, PUTATIVE (AFU_ORTHOLOGUE AFUA_2G16580)-RELATED"/>
    <property type="match status" value="1"/>
</dbReference>
<organism evidence="2 3">
    <name type="scientific">Paracoccus aurantiacus</name>
    <dbReference type="NCBI Taxonomy" id="2599412"/>
    <lineage>
        <taxon>Bacteria</taxon>
        <taxon>Pseudomonadati</taxon>
        <taxon>Pseudomonadota</taxon>
        <taxon>Alphaproteobacteria</taxon>
        <taxon>Rhodobacterales</taxon>
        <taxon>Paracoccaceae</taxon>
        <taxon>Paracoccus</taxon>
    </lineage>
</organism>
<dbReference type="PANTHER" id="PTHR47751">
    <property type="entry name" value="SUPERFAMILY HYDROLASE, PUTATIVE (AFU_ORTHOLOGUE AFUA_2G16580)-RELATED"/>
    <property type="match status" value="1"/>
</dbReference>
<keyword evidence="2" id="KW-0378">Hydrolase</keyword>
<dbReference type="InterPro" id="IPR051411">
    <property type="entry name" value="Polyketide_trans_af380"/>
</dbReference>
<name>A0A5C6S8M9_9RHOB</name>
<feature type="domain" description="AB hydrolase-1" evidence="1">
    <location>
        <begin position="55"/>
        <end position="293"/>
    </location>
</feature>
<evidence type="ECO:0000313" key="3">
    <source>
        <dbReference type="Proteomes" id="UP000321562"/>
    </source>
</evidence>
<dbReference type="InterPro" id="IPR000073">
    <property type="entry name" value="AB_hydrolase_1"/>
</dbReference>
<dbReference type="InterPro" id="IPR029058">
    <property type="entry name" value="AB_hydrolase_fold"/>
</dbReference>
<proteinExistence type="predicted"/>
<dbReference type="GO" id="GO:0016787">
    <property type="term" value="F:hydrolase activity"/>
    <property type="evidence" value="ECO:0007669"/>
    <property type="project" value="UniProtKB-KW"/>
</dbReference>
<evidence type="ECO:0000313" key="2">
    <source>
        <dbReference type="EMBL" id="TXB70821.1"/>
    </source>
</evidence>
<sequence length="321" mass="34895">METVKFRNPNMYWDIAADIHFPPDFDASNSYPTIISAHPIGSCKEQTSGNVYGTALADAGFVVIAFDRSFQGSSGGEPRSIEDPVQAVEDFRRVVDYAVTLPYVDADRIGVLGICGGGGYAINATMIERRIKALGTVTGANYGRLMRGNFSNLQPIAALEEMAKQRTAEMRGAEVKVDDLLPPSVEAGKEAGLTDRDILEATDYYRTPRGQRPNGLNRSAPSHQAAAVGWDAFNLAEVLMTQPMCIVVGDKPGAFGAYRDGCEIIERAASTEKELVVAEGWSHYDLYDQPEPVKIALDKLIPFYRKHLGEGVANKQVSAAE</sequence>
<dbReference type="AlphaFoldDB" id="A0A5C6S8M9"/>
<dbReference type="SUPFAM" id="SSF53474">
    <property type="entry name" value="alpha/beta-Hydrolases"/>
    <property type="match status" value="1"/>
</dbReference>
<dbReference type="Proteomes" id="UP000321562">
    <property type="component" value="Unassembled WGS sequence"/>
</dbReference>
<dbReference type="EMBL" id="VOPL01000001">
    <property type="protein sequence ID" value="TXB70821.1"/>
    <property type="molecule type" value="Genomic_DNA"/>
</dbReference>
<reference evidence="2 3" key="1">
    <citation type="submission" date="2019-08" db="EMBL/GenBank/DDBJ databases">
        <authorList>
            <person name="Ye J."/>
        </authorList>
    </citation>
    <scope>NUCLEOTIDE SEQUENCE [LARGE SCALE GENOMIC DNA]</scope>
    <source>
        <strain evidence="2 3">TK008</strain>
    </source>
</reference>
<dbReference type="Pfam" id="PF12697">
    <property type="entry name" value="Abhydrolase_6"/>
    <property type="match status" value="1"/>
</dbReference>
<gene>
    <name evidence="2" type="ORF">FQV27_02915</name>
</gene>
<protein>
    <submittedName>
        <fullName evidence="2">Alpha/beta hydrolase</fullName>
    </submittedName>
</protein>
<dbReference type="OrthoDB" id="9805123at2"/>
<evidence type="ECO:0000259" key="1">
    <source>
        <dbReference type="Pfam" id="PF12697"/>
    </source>
</evidence>
<dbReference type="RefSeq" id="WP_147096306.1">
    <property type="nucleotide sequence ID" value="NZ_JBHUFH010000002.1"/>
</dbReference>
<keyword evidence="3" id="KW-1185">Reference proteome</keyword>
<comment type="caution">
    <text evidence="2">The sequence shown here is derived from an EMBL/GenBank/DDBJ whole genome shotgun (WGS) entry which is preliminary data.</text>
</comment>
<accession>A0A5C6S8M9</accession>